<protein>
    <submittedName>
        <fullName evidence="3">Ral guanine nucleotide dissociation stimulator like 2</fullName>
    </submittedName>
</protein>
<evidence type="ECO:0000313" key="4">
    <source>
        <dbReference type="Proteomes" id="UP000664940"/>
    </source>
</evidence>
<dbReference type="Proteomes" id="UP000664940">
    <property type="component" value="Unassembled WGS sequence"/>
</dbReference>
<dbReference type="InterPro" id="IPR029071">
    <property type="entry name" value="Ubiquitin-like_domsf"/>
</dbReference>
<dbReference type="Gene3D" id="3.10.20.90">
    <property type="entry name" value="Phosphatidylinositol 3-kinase Catalytic Subunit, Chain A, domain 1"/>
    <property type="match status" value="1"/>
</dbReference>
<organism evidence="3 4">
    <name type="scientific">Phyllostomus discolor</name>
    <name type="common">pale spear-nosed bat</name>
    <dbReference type="NCBI Taxonomy" id="89673"/>
    <lineage>
        <taxon>Eukaryota</taxon>
        <taxon>Metazoa</taxon>
        <taxon>Chordata</taxon>
        <taxon>Craniata</taxon>
        <taxon>Vertebrata</taxon>
        <taxon>Euteleostomi</taxon>
        <taxon>Mammalia</taxon>
        <taxon>Eutheria</taxon>
        <taxon>Laurasiatheria</taxon>
        <taxon>Chiroptera</taxon>
        <taxon>Yangochiroptera</taxon>
        <taxon>Phyllostomidae</taxon>
        <taxon>Phyllostominae</taxon>
        <taxon>Phyllostomus</taxon>
    </lineage>
</organism>
<proteinExistence type="predicted"/>
<feature type="region of interest" description="Disordered" evidence="1">
    <location>
        <begin position="157"/>
        <end position="193"/>
    </location>
</feature>
<evidence type="ECO:0000256" key="1">
    <source>
        <dbReference type="SAM" id="MobiDB-lite"/>
    </source>
</evidence>
<dbReference type="GO" id="GO:0007165">
    <property type="term" value="P:signal transduction"/>
    <property type="evidence" value="ECO:0007669"/>
    <property type="project" value="InterPro"/>
</dbReference>
<reference evidence="3 4" key="1">
    <citation type="journal article" date="2020" name="Nature">
        <title>Six reference-quality genomes reveal evolution of bat adaptations.</title>
        <authorList>
            <person name="Jebb D."/>
            <person name="Huang Z."/>
            <person name="Pippel M."/>
            <person name="Hughes G.M."/>
            <person name="Lavrichenko K."/>
            <person name="Devanna P."/>
            <person name="Winkler S."/>
            <person name="Jermiin L.S."/>
            <person name="Skirmuntt E.C."/>
            <person name="Katzourakis A."/>
            <person name="Burkitt-Gray L."/>
            <person name="Ray D.A."/>
            <person name="Sullivan K.A.M."/>
            <person name="Roscito J.G."/>
            <person name="Kirilenko B.M."/>
            <person name="Davalos L.M."/>
            <person name="Corthals A.P."/>
            <person name="Power M.L."/>
            <person name="Jones G."/>
            <person name="Ransome R.D."/>
            <person name="Dechmann D.K.N."/>
            <person name="Locatelli A.G."/>
            <person name="Puechmaille S.J."/>
            <person name="Fedrigo O."/>
            <person name="Jarvis E.D."/>
            <person name="Hiller M."/>
            <person name="Vernes S.C."/>
            <person name="Myers E.W."/>
            <person name="Teeling E.C."/>
        </authorList>
    </citation>
    <scope>NUCLEOTIDE SEQUENCE [LARGE SCALE GENOMIC DNA]</scope>
    <source>
        <strain evidence="3">Bat1K_MPI-CBG_1</strain>
    </source>
</reference>
<feature type="compositionally biased region" description="Polar residues" evidence="1">
    <location>
        <begin position="1"/>
        <end position="10"/>
    </location>
</feature>
<dbReference type="FunFam" id="3.10.20.90:FF:000153">
    <property type="entry name" value="Ral guanine nucleotide dissociation stimulator like 2"/>
    <property type="match status" value="1"/>
</dbReference>
<name>A0A834ATV9_9CHIR</name>
<comment type="caution">
    <text evidence="3">The sequence shown here is derived from an EMBL/GenBank/DDBJ whole genome shotgun (WGS) entry which is preliminary data.</text>
</comment>
<feature type="domain" description="Ras-associating" evidence="2">
    <location>
        <begin position="75"/>
        <end position="162"/>
    </location>
</feature>
<accession>A0A834ATV9</accession>
<dbReference type="SUPFAM" id="SSF54236">
    <property type="entry name" value="Ubiquitin-like"/>
    <property type="match status" value="1"/>
</dbReference>
<dbReference type="SMART" id="SM00314">
    <property type="entry name" value="RA"/>
    <property type="match status" value="1"/>
</dbReference>
<feature type="compositionally biased region" description="Low complexity" evidence="1">
    <location>
        <begin position="167"/>
        <end position="182"/>
    </location>
</feature>
<dbReference type="AlphaFoldDB" id="A0A834ATV9"/>
<gene>
    <name evidence="3" type="ORF">HJG60_016281</name>
</gene>
<dbReference type="Pfam" id="PF00788">
    <property type="entry name" value="RA"/>
    <property type="match status" value="1"/>
</dbReference>
<evidence type="ECO:0000259" key="2">
    <source>
        <dbReference type="PROSITE" id="PS50200"/>
    </source>
</evidence>
<dbReference type="EMBL" id="JABVXQ010000004">
    <property type="protein sequence ID" value="KAF6115816.1"/>
    <property type="molecule type" value="Genomic_DNA"/>
</dbReference>
<dbReference type="InterPro" id="IPR000159">
    <property type="entry name" value="RA_dom"/>
</dbReference>
<evidence type="ECO:0000313" key="3">
    <source>
        <dbReference type="EMBL" id="KAF6115816.1"/>
    </source>
</evidence>
<dbReference type="CDD" id="cd17211">
    <property type="entry name" value="RA_RGL2"/>
    <property type="match status" value="1"/>
</dbReference>
<feature type="region of interest" description="Disordered" evidence="1">
    <location>
        <begin position="1"/>
        <end position="75"/>
    </location>
</feature>
<sequence length="204" mass="20944">MKWPSVSSLDSALEGTPSLPGPAGPSHLSPPASSPKPSRGHRRSASCGSPLSGGAEGASRGTASGGGGSGPGASDCRIIRVQMELGEDGSVYKSILVTSQDKAPSVISRVLKKNNRDSAAASEYELVQLLPGERELTIPPSANVFYAMDRASHDFLLRQRRRPSTATPGHTSGPSASGTPPSEGGGGSFPRIKATGRKIARALF</sequence>
<dbReference type="PROSITE" id="PS50200">
    <property type="entry name" value="RA"/>
    <property type="match status" value="1"/>
</dbReference>